<feature type="region of interest" description="Disordered" evidence="1">
    <location>
        <begin position="1"/>
        <end position="70"/>
    </location>
</feature>
<reference evidence="3" key="1">
    <citation type="submission" date="2024-10" db="EMBL/GenBank/DDBJ databases">
        <authorList>
            <person name="Ryan C."/>
        </authorList>
    </citation>
    <scope>NUCLEOTIDE SEQUENCE [LARGE SCALE GENOMIC DNA]</scope>
</reference>
<dbReference type="Proteomes" id="UP001497457">
    <property type="component" value="Chromosome 9rd"/>
</dbReference>
<evidence type="ECO:0000259" key="2">
    <source>
        <dbReference type="Pfam" id="PF20241"/>
    </source>
</evidence>
<protein>
    <recommendedName>
        <fullName evidence="2">DUF6598 domain-containing protein</fullName>
    </recommendedName>
</protein>
<keyword evidence="4" id="KW-1185">Reference proteome</keyword>
<proteinExistence type="predicted"/>
<evidence type="ECO:0000313" key="4">
    <source>
        <dbReference type="Proteomes" id="UP001497457"/>
    </source>
</evidence>
<feature type="compositionally biased region" description="Acidic residues" evidence="1">
    <location>
        <begin position="30"/>
        <end position="59"/>
    </location>
</feature>
<dbReference type="EMBL" id="OZ075119">
    <property type="protein sequence ID" value="CAL5092841.1"/>
    <property type="molecule type" value="Genomic_DNA"/>
</dbReference>
<dbReference type="AlphaFoldDB" id="A0ABC9GGA8"/>
<dbReference type="PANTHER" id="PTHR33065">
    <property type="entry name" value="OS07G0486400 PROTEIN"/>
    <property type="match status" value="1"/>
</dbReference>
<accession>A0ABC9GGA8</accession>
<evidence type="ECO:0000313" key="3">
    <source>
        <dbReference type="EMBL" id="CAL5092841.1"/>
    </source>
</evidence>
<gene>
    <name evidence="3" type="ORF">URODEC1_LOCUS115102</name>
</gene>
<dbReference type="InterPro" id="IPR046533">
    <property type="entry name" value="DUF6598"/>
</dbReference>
<evidence type="ECO:0000256" key="1">
    <source>
        <dbReference type="SAM" id="MobiDB-lite"/>
    </source>
</evidence>
<feature type="domain" description="DUF6598" evidence="2">
    <location>
        <begin position="148"/>
        <end position="365"/>
    </location>
</feature>
<name>A0ABC9GGA8_9POAL</name>
<dbReference type="PANTHER" id="PTHR33065:SF185">
    <property type="entry name" value="DUF6598 DOMAIN-CONTAINING PROTEIN"/>
    <property type="match status" value="1"/>
</dbReference>
<organism evidence="3 4">
    <name type="scientific">Urochloa decumbens</name>
    <dbReference type="NCBI Taxonomy" id="240449"/>
    <lineage>
        <taxon>Eukaryota</taxon>
        <taxon>Viridiplantae</taxon>
        <taxon>Streptophyta</taxon>
        <taxon>Embryophyta</taxon>
        <taxon>Tracheophyta</taxon>
        <taxon>Spermatophyta</taxon>
        <taxon>Magnoliopsida</taxon>
        <taxon>Liliopsida</taxon>
        <taxon>Poales</taxon>
        <taxon>Poaceae</taxon>
        <taxon>PACMAD clade</taxon>
        <taxon>Panicoideae</taxon>
        <taxon>Panicodae</taxon>
        <taxon>Paniceae</taxon>
        <taxon>Melinidinae</taxon>
        <taxon>Urochloa</taxon>
    </lineage>
</organism>
<dbReference type="Pfam" id="PF20241">
    <property type="entry name" value="DUF6598"/>
    <property type="match status" value="1"/>
</dbReference>
<sequence>MEIERGGSGSAETLGPGRGKKRPPPLRGDEEVEDSPESTTMDPDDDWSVSDGGSEEEEGHDNGDQRMYPHFTIDNFPRATCDHEKQTDLLYANPRTKLHGPKPTRLFPAFKSGEHVFGSDYNLDDKSEITVSNAGDCSNGCQCLSMDLLQFIDAKIAGYELNRPGRAKIFGFVAARDTIKPLRNYVYRRDIDNCEAVSVKRKTGVARLSLISPTRVIEMSSRALIEFELHAPNEDGTKGDDAPIIEGCTQLYNMFASKSFVEHRRMYGERCALDIKYMVLMNAVEARVEVKVLHLGAIDGGVNMRLLAKTSGFSEVIRLFRGAAPKPGFMMSFAIAVERRSGFDLYIEGFPGDDPATGQKPVTYSCWKCGFASSYHRMDEEVAELGEFASVSVKVTWKSYTKKTSQGVQNLV</sequence>